<feature type="chain" id="PRO_5043852614" evidence="4">
    <location>
        <begin position="25"/>
        <end position="118"/>
    </location>
</feature>
<protein>
    <submittedName>
        <fullName evidence="6">OLC1v1013369C1</fullName>
    </submittedName>
</protein>
<sequence>MAKSMISVIFICAMLMSLASLGHGAITCNFVNTQLRPCKDYVLNAQTIDFTCCIGAKNVAGDATTPADHQAVCSCLKPFLSSLTFEQLKVAAAIPGICDVQAPFPITRDVDCSKVNLV</sequence>
<dbReference type="PRINTS" id="PR00382">
    <property type="entry name" value="LIPIDTRNSFER"/>
</dbReference>
<dbReference type="GO" id="GO:0006869">
    <property type="term" value="P:lipid transport"/>
    <property type="evidence" value="ECO:0007669"/>
    <property type="project" value="InterPro"/>
</dbReference>
<gene>
    <name evidence="6" type="ORF">OLC1_LOCUS19982</name>
</gene>
<keyword evidence="3" id="KW-0446">Lipid-binding</keyword>
<evidence type="ECO:0000256" key="3">
    <source>
        <dbReference type="ARBA" id="ARBA00023121"/>
    </source>
</evidence>
<dbReference type="PANTHER" id="PTHR33076">
    <property type="entry name" value="NON-SPECIFIC LIPID-TRANSFER PROTEIN 2-RELATED"/>
    <property type="match status" value="1"/>
</dbReference>
<dbReference type="SUPFAM" id="SSF47699">
    <property type="entry name" value="Bifunctional inhibitor/lipid-transfer protein/seed storage 2S albumin"/>
    <property type="match status" value="1"/>
</dbReference>
<accession>A0AAV1DY43</accession>
<keyword evidence="2" id="KW-0813">Transport</keyword>
<keyword evidence="4" id="KW-0732">Signal</keyword>
<feature type="signal peptide" evidence="4">
    <location>
        <begin position="1"/>
        <end position="24"/>
    </location>
</feature>
<evidence type="ECO:0000313" key="7">
    <source>
        <dbReference type="Proteomes" id="UP001161247"/>
    </source>
</evidence>
<dbReference type="EMBL" id="OX459124">
    <property type="protein sequence ID" value="CAI9112869.1"/>
    <property type="molecule type" value="Genomic_DNA"/>
</dbReference>
<dbReference type="GO" id="GO:0008289">
    <property type="term" value="F:lipid binding"/>
    <property type="evidence" value="ECO:0007669"/>
    <property type="project" value="UniProtKB-KW"/>
</dbReference>
<evidence type="ECO:0000259" key="5">
    <source>
        <dbReference type="Pfam" id="PF00234"/>
    </source>
</evidence>
<dbReference type="InterPro" id="IPR000528">
    <property type="entry name" value="Plant_nsLTP"/>
</dbReference>
<organism evidence="6 7">
    <name type="scientific">Oldenlandia corymbosa var. corymbosa</name>
    <dbReference type="NCBI Taxonomy" id="529605"/>
    <lineage>
        <taxon>Eukaryota</taxon>
        <taxon>Viridiplantae</taxon>
        <taxon>Streptophyta</taxon>
        <taxon>Embryophyta</taxon>
        <taxon>Tracheophyta</taxon>
        <taxon>Spermatophyta</taxon>
        <taxon>Magnoliopsida</taxon>
        <taxon>eudicotyledons</taxon>
        <taxon>Gunneridae</taxon>
        <taxon>Pentapetalae</taxon>
        <taxon>asterids</taxon>
        <taxon>lamiids</taxon>
        <taxon>Gentianales</taxon>
        <taxon>Rubiaceae</taxon>
        <taxon>Rubioideae</taxon>
        <taxon>Spermacoceae</taxon>
        <taxon>Hedyotis-Oldenlandia complex</taxon>
        <taxon>Oldenlandia</taxon>
    </lineage>
</organism>
<reference evidence="6" key="1">
    <citation type="submission" date="2023-03" db="EMBL/GenBank/DDBJ databases">
        <authorList>
            <person name="Julca I."/>
        </authorList>
    </citation>
    <scope>NUCLEOTIDE SEQUENCE</scope>
</reference>
<dbReference type="AlphaFoldDB" id="A0AAV1DY43"/>
<comment type="similarity">
    <text evidence="1">Belongs to the plant LTP family.</text>
</comment>
<dbReference type="InterPro" id="IPR016140">
    <property type="entry name" value="Bifunc_inhib/LTP/seed_store"/>
</dbReference>
<proteinExistence type="inferred from homology"/>
<evidence type="ECO:0000256" key="1">
    <source>
        <dbReference type="ARBA" id="ARBA00009748"/>
    </source>
</evidence>
<dbReference type="Gene3D" id="1.10.110.10">
    <property type="entry name" value="Plant lipid-transfer and hydrophobic proteins"/>
    <property type="match status" value="1"/>
</dbReference>
<evidence type="ECO:0000256" key="2">
    <source>
        <dbReference type="ARBA" id="ARBA00022448"/>
    </source>
</evidence>
<dbReference type="Proteomes" id="UP001161247">
    <property type="component" value="Chromosome 7"/>
</dbReference>
<feature type="domain" description="Bifunctional inhibitor/plant lipid transfer protein/seed storage helical" evidence="5">
    <location>
        <begin position="28"/>
        <end position="112"/>
    </location>
</feature>
<dbReference type="CDD" id="cd01960">
    <property type="entry name" value="nsLTP1"/>
    <property type="match status" value="1"/>
</dbReference>
<evidence type="ECO:0000313" key="6">
    <source>
        <dbReference type="EMBL" id="CAI9112869.1"/>
    </source>
</evidence>
<keyword evidence="7" id="KW-1185">Reference proteome</keyword>
<name>A0AAV1DY43_OLDCO</name>
<dbReference type="Pfam" id="PF00234">
    <property type="entry name" value="Tryp_alpha_amyl"/>
    <property type="match status" value="1"/>
</dbReference>
<dbReference type="InterPro" id="IPR036312">
    <property type="entry name" value="Bifun_inhib/LTP/seed_sf"/>
</dbReference>
<evidence type="ECO:0000256" key="4">
    <source>
        <dbReference type="SAM" id="SignalP"/>
    </source>
</evidence>